<evidence type="ECO:0000313" key="1">
    <source>
        <dbReference type="EMBL" id="MBC5844222.1"/>
    </source>
</evidence>
<accession>A0A923MZ62</accession>
<dbReference type="Proteomes" id="UP000641454">
    <property type="component" value="Unassembled WGS sequence"/>
</dbReference>
<dbReference type="AlphaFoldDB" id="A0A923MZ62"/>
<reference evidence="1 2" key="1">
    <citation type="submission" date="2020-08" db="EMBL/GenBank/DDBJ databases">
        <title>Description of novel Flavobacterium F-392 isolate.</title>
        <authorList>
            <person name="Saticioglu I.B."/>
            <person name="Duman M."/>
            <person name="Altun S."/>
        </authorList>
    </citation>
    <scope>NUCLEOTIDE SEQUENCE [LARGE SCALE GENOMIC DNA]</scope>
    <source>
        <strain evidence="1 2">F-392</strain>
    </source>
</reference>
<dbReference type="EMBL" id="JACRUL010000012">
    <property type="protein sequence ID" value="MBC5844222.1"/>
    <property type="molecule type" value="Genomic_DNA"/>
</dbReference>
<protein>
    <submittedName>
        <fullName evidence="1">Uncharacterized protein</fullName>
    </submittedName>
</protein>
<keyword evidence="2" id="KW-1185">Reference proteome</keyword>
<comment type="caution">
    <text evidence="1">The sequence shown here is derived from an EMBL/GenBank/DDBJ whole genome shotgun (WGS) entry which is preliminary data.</text>
</comment>
<proteinExistence type="predicted"/>
<evidence type="ECO:0000313" key="2">
    <source>
        <dbReference type="Proteomes" id="UP000641454"/>
    </source>
</evidence>
<name>A0A923MZ62_9FLAO</name>
<organism evidence="1 2">
    <name type="scientific">Flavobacterium muglaense</name>
    <dbReference type="NCBI Taxonomy" id="2764716"/>
    <lineage>
        <taxon>Bacteria</taxon>
        <taxon>Pseudomonadati</taxon>
        <taxon>Bacteroidota</taxon>
        <taxon>Flavobacteriia</taxon>
        <taxon>Flavobacteriales</taxon>
        <taxon>Flavobacteriaceae</taxon>
        <taxon>Flavobacterium</taxon>
    </lineage>
</organism>
<gene>
    <name evidence="1" type="ORF">H8R25_07210</name>
</gene>
<sequence>MYLRTNHSVERKIAIKTNNQYQSINAVRITLFF</sequence>